<comment type="caution">
    <text evidence="2">The sequence shown here is derived from an EMBL/GenBank/DDBJ whole genome shotgun (WGS) entry which is preliminary data.</text>
</comment>
<evidence type="ECO:0000313" key="2">
    <source>
        <dbReference type="EMBL" id="PTL59099.1"/>
    </source>
</evidence>
<gene>
    <name evidence="2" type="ORF">C7Y72_05280</name>
</gene>
<dbReference type="EMBL" id="PYYB01000001">
    <property type="protein sequence ID" value="PTL59099.1"/>
    <property type="molecule type" value="Genomic_DNA"/>
</dbReference>
<dbReference type="RefSeq" id="WP_107567535.1">
    <property type="nucleotide sequence ID" value="NZ_PYYB01000001.1"/>
</dbReference>
<dbReference type="Proteomes" id="UP000240739">
    <property type="component" value="Unassembled WGS sequence"/>
</dbReference>
<keyword evidence="3" id="KW-1185">Reference proteome</keyword>
<proteinExistence type="predicted"/>
<accession>A0A2T4UIP8</accession>
<protein>
    <recommendedName>
        <fullName evidence="4">Protein SirB1 N-terminal domain-containing protein</fullName>
    </recommendedName>
</protein>
<organism evidence="2 3">
    <name type="scientific">Paraconexibacter algicola</name>
    <dbReference type="NCBI Taxonomy" id="2133960"/>
    <lineage>
        <taxon>Bacteria</taxon>
        <taxon>Bacillati</taxon>
        <taxon>Actinomycetota</taxon>
        <taxon>Thermoleophilia</taxon>
        <taxon>Solirubrobacterales</taxon>
        <taxon>Paraconexibacteraceae</taxon>
        <taxon>Paraconexibacter</taxon>
    </lineage>
</organism>
<reference evidence="2 3" key="1">
    <citation type="submission" date="2018-03" db="EMBL/GenBank/DDBJ databases">
        <title>Aquarubrobacter algicola gen. nov., sp. nov., a novel actinobacterium isolated from shallow eutrophic lake during the end of cyanobacterial harmful algal blooms.</title>
        <authorList>
            <person name="Chun S.J."/>
        </authorList>
    </citation>
    <scope>NUCLEOTIDE SEQUENCE [LARGE SCALE GENOMIC DNA]</scope>
    <source>
        <strain evidence="2 3">Seoho-28</strain>
    </source>
</reference>
<sequence length="191" mass="19479">MTCTTDRCATAADCTRHVALLLAGDRGTAAARSAAAADAALDDLAAALRACRSGSAARELRACAAVLAERFTVDLGGTPATLAPDRVLARGAGAPLVLGAIAVTAARRGGVALGLLAGPHGRYAVAHATYPKPLVLDLQEGFALQDVGGRESLHRWLCAHETAQRVAELRRSGRRKDARTVAPAAAPALSS</sequence>
<feature type="region of interest" description="Disordered" evidence="1">
    <location>
        <begin position="169"/>
        <end position="191"/>
    </location>
</feature>
<evidence type="ECO:0000313" key="3">
    <source>
        <dbReference type="Proteomes" id="UP000240739"/>
    </source>
</evidence>
<feature type="compositionally biased region" description="Low complexity" evidence="1">
    <location>
        <begin position="182"/>
        <end position="191"/>
    </location>
</feature>
<evidence type="ECO:0000256" key="1">
    <source>
        <dbReference type="SAM" id="MobiDB-lite"/>
    </source>
</evidence>
<evidence type="ECO:0008006" key="4">
    <source>
        <dbReference type="Google" id="ProtNLM"/>
    </source>
</evidence>
<dbReference type="AlphaFoldDB" id="A0A2T4UIP8"/>
<name>A0A2T4UIP8_9ACTN</name>